<dbReference type="PANTHER" id="PTHR38731">
    <property type="entry name" value="LIPL45-RELATED LIPOPROTEIN-RELATED"/>
    <property type="match status" value="1"/>
</dbReference>
<feature type="domain" description="FecR protein" evidence="3">
    <location>
        <begin position="231"/>
        <end position="323"/>
    </location>
</feature>
<evidence type="ECO:0000256" key="2">
    <source>
        <dbReference type="SAM" id="SignalP"/>
    </source>
</evidence>
<dbReference type="EMBL" id="JBHUMK010000037">
    <property type="protein sequence ID" value="MFD2609466.1"/>
    <property type="molecule type" value="Genomic_DNA"/>
</dbReference>
<dbReference type="RefSeq" id="WP_386844862.1">
    <property type="nucleotide sequence ID" value="NZ_JBHUMK010000037.1"/>
</dbReference>
<reference evidence="5" key="1">
    <citation type="journal article" date="2019" name="Int. J. Syst. Evol. Microbiol.">
        <title>The Global Catalogue of Microorganisms (GCM) 10K type strain sequencing project: providing services to taxonomists for standard genome sequencing and annotation.</title>
        <authorList>
            <consortium name="The Broad Institute Genomics Platform"/>
            <consortium name="The Broad Institute Genome Sequencing Center for Infectious Disease"/>
            <person name="Wu L."/>
            <person name="Ma J."/>
        </authorList>
    </citation>
    <scope>NUCLEOTIDE SEQUENCE [LARGE SCALE GENOMIC DNA]</scope>
    <source>
        <strain evidence="5">KCTC 33842</strain>
    </source>
</reference>
<feature type="chain" id="PRO_5046282987" evidence="2">
    <location>
        <begin position="31"/>
        <end position="554"/>
    </location>
</feature>
<dbReference type="Pfam" id="PF04773">
    <property type="entry name" value="FecR"/>
    <property type="match status" value="1"/>
</dbReference>
<dbReference type="Proteomes" id="UP001597475">
    <property type="component" value="Unassembled WGS sequence"/>
</dbReference>
<comment type="caution">
    <text evidence="4">The sequence shown here is derived from an EMBL/GenBank/DDBJ whole genome shotgun (WGS) entry which is preliminary data.</text>
</comment>
<name>A0ABW5P3M1_9DEIO</name>
<accession>A0ABW5P3M1</accession>
<dbReference type="Gene3D" id="2.60.120.1440">
    <property type="match status" value="1"/>
</dbReference>
<proteinExistence type="predicted"/>
<keyword evidence="5" id="KW-1185">Reference proteome</keyword>
<dbReference type="InterPro" id="IPR006860">
    <property type="entry name" value="FecR"/>
</dbReference>
<evidence type="ECO:0000313" key="5">
    <source>
        <dbReference type="Proteomes" id="UP001597475"/>
    </source>
</evidence>
<keyword evidence="2" id="KW-0732">Signal</keyword>
<evidence type="ECO:0000256" key="1">
    <source>
        <dbReference type="SAM" id="MobiDB-lite"/>
    </source>
</evidence>
<protein>
    <submittedName>
        <fullName evidence="4">FecR domain-containing protein</fullName>
    </submittedName>
</protein>
<feature type="signal peptide" evidence="2">
    <location>
        <begin position="1"/>
        <end position="30"/>
    </location>
</feature>
<dbReference type="PANTHER" id="PTHR38731:SF3">
    <property type="entry name" value="BLL6125 PROTEIN"/>
    <property type="match status" value="1"/>
</dbReference>
<sequence length="554" mass="58415">MLSQRPLARPFARSVSLAALMLGLLITAPALDRAQAQATSTAPRLTEALGRVELLTETSVWRAQNGPGGMSEITRGLRTGAGRAVITGAAGTQVLVGSASRLRRYQNEVDLLEGQFLLTGPVAAHALGRHVVLSGGRARVDLQDAAPRVAVLSGSARVAVVGGPVTVKARQQLNLSTGKLSEFRETDPWYAAQFTGEGVASLEALRGPVDLTSSAGTRRAVRGDELRAGYRLNTGTGAWAEVGFTGGGYLRLNEQSELTVLSVDRTTAGREVRLNLTKGTAWNVVEKRQGGYRIDTPVVSTAVRGTTFRVDASGTVKVMEGTVALPGQAGALPGQGDAALTPGQQRNADGTLAPLHMDALDQFNRARDAERAQSLTLGTDPGAGQWPRMAAHTGLTVSSLPDARVTLDLTPVPGGSPQTLAPRTLELAAREGEGTYRPDPWATSELPEGTYRVTVTAQRFGQTRTLRRLLTVDRTAPEITGLRLTRQGRLLLLEGEVRDSAARPISLSLPGISGTRSIPPGPFRWLLPAPPAGPLPTALHAQDEAGNEAHVPLP</sequence>
<evidence type="ECO:0000313" key="4">
    <source>
        <dbReference type="EMBL" id="MFD2609466.1"/>
    </source>
</evidence>
<feature type="region of interest" description="Disordered" evidence="1">
    <location>
        <begin position="534"/>
        <end position="554"/>
    </location>
</feature>
<gene>
    <name evidence="4" type="ORF">ACFSR9_08460</name>
</gene>
<evidence type="ECO:0000259" key="3">
    <source>
        <dbReference type="Pfam" id="PF04773"/>
    </source>
</evidence>
<organism evidence="4 5">
    <name type="scientific">Deinococcus taklimakanensis</name>
    <dbReference type="NCBI Taxonomy" id="536443"/>
    <lineage>
        <taxon>Bacteria</taxon>
        <taxon>Thermotogati</taxon>
        <taxon>Deinococcota</taxon>
        <taxon>Deinococci</taxon>
        <taxon>Deinococcales</taxon>
        <taxon>Deinococcaceae</taxon>
        <taxon>Deinococcus</taxon>
    </lineage>
</organism>